<feature type="domain" description="Up-regulator of cell proliferation-like" evidence="1">
    <location>
        <begin position="1"/>
        <end position="154"/>
    </location>
</feature>
<comment type="caution">
    <text evidence="2">The sequence shown here is derived from an EMBL/GenBank/DDBJ whole genome shotgun (WGS) entry which is preliminary data.</text>
</comment>
<reference evidence="2" key="1">
    <citation type="submission" date="2021-06" db="EMBL/GenBank/DDBJ databases">
        <authorList>
            <person name="Kallberg Y."/>
            <person name="Tangrot J."/>
            <person name="Rosling A."/>
        </authorList>
    </citation>
    <scope>NUCLEOTIDE SEQUENCE</scope>
    <source>
        <strain evidence="2">FL130A</strain>
    </source>
</reference>
<sequence length="310" mass="35849">KSSILNRLMATEHIFSSASEPGASRGTPHALSGSVELTWLIKETCSVGLWKSVMQPYYKNATNEIVLLANLHGNAIEYFEQVEWLQQFTSCFLVFIMPNCEQEEWNQFTKIVCPEKLIYAMVDSKNGETDDLIIETQNLMKDEELQKICLMIKEALEYDSVKVNFENVTMGKTLKLAEGIDCVESQEVIDFVKKETCLGTKQMMQLQKRLINHNDSKEDGFELWNKNSQLQELIKRFGKVLHLELEIRKKAMAHLERDLYHISSEESSQARKEVMSLKDQLWRISRMTTKNSAHLQHIKGEIIKKLEKVD</sequence>
<dbReference type="AlphaFoldDB" id="A0A9N9IXW6"/>
<evidence type="ECO:0000259" key="1">
    <source>
        <dbReference type="Pfam" id="PF25496"/>
    </source>
</evidence>
<name>A0A9N9IXW6_9GLOM</name>
<organism evidence="2 3">
    <name type="scientific">Ambispora leptoticha</name>
    <dbReference type="NCBI Taxonomy" id="144679"/>
    <lineage>
        <taxon>Eukaryota</taxon>
        <taxon>Fungi</taxon>
        <taxon>Fungi incertae sedis</taxon>
        <taxon>Mucoromycota</taxon>
        <taxon>Glomeromycotina</taxon>
        <taxon>Glomeromycetes</taxon>
        <taxon>Archaeosporales</taxon>
        <taxon>Ambisporaceae</taxon>
        <taxon>Ambispora</taxon>
    </lineage>
</organism>
<protein>
    <submittedName>
        <fullName evidence="2">1769_t:CDS:1</fullName>
    </submittedName>
</protein>
<accession>A0A9N9IXW6</accession>
<dbReference type="Pfam" id="PF25496">
    <property type="entry name" value="URGCP"/>
    <property type="match status" value="1"/>
</dbReference>
<dbReference type="InterPro" id="IPR057365">
    <property type="entry name" value="URGCP"/>
</dbReference>
<dbReference type="EMBL" id="CAJVPS010043260">
    <property type="protein sequence ID" value="CAG8755547.1"/>
    <property type="molecule type" value="Genomic_DNA"/>
</dbReference>
<feature type="non-terminal residue" evidence="2">
    <location>
        <position position="310"/>
    </location>
</feature>
<gene>
    <name evidence="2" type="ORF">ALEPTO_LOCUS13467</name>
</gene>
<dbReference type="Proteomes" id="UP000789508">
    <property type="component" value="Unassembled WGS sequence"/>
</dbReference>
<dbReference type="OrthoDB" id="2440103at2759"/>
<keyword evidence="3" id="KW-1185">Reference proteome</keyword>
<proteinExistence type="predicted"/>
<evidence type="ECO:0000313" key="2">
    <source>
        <dbReference type="EMBL" id="CAG8755547.1"/>
    </source>
</evidence>
<feature type="non-terminal residue" evidence="2">
    <location>
        <position position="1"/>
    </location>
</feature>
<evidence type="ECO:0000313" key="3">
    <source>
        <dbReference type="Proteomes" id="UP000789508"/>
    </source>
</evidence>